<name>A0A1G2NCG3_9BACT</name>
<protein>
    <recommendedName>
        <fullName evidence="2">ATP-grasp domain-containing protein</fullName>
    </recommendedName>
</protein>
<comment type="caution">
    <text evidence="3">The sequence shown here is derived from an EMBL/GenBank/DDBJ whole genome shotgun (WGS) entry which is preliminary data.</text>
</comment>
<organism evidence="3 4">
    <name type="scientific">Candidatus Taylorbacteria bacterium RIFCSPLOWO2_01_FULL_45_15b</name>
    <dbReference type="NCBI Taxonomy" id="1802319"/>
    <lineage>
        <taxon>Bacteria</taxon>
        <taxon>Candidatus Tayloriibacteriota</taxon>
    </lineage>
</organism>
<dbReference type="InterPro" id="IPR011761">
    <property type="entry name" value="ATP-grasp"/>
</dbReference>
<dbReference type="GO" id="GO:0018169">
    <property type="term" value="F:ribosomal S6-glutamic acid ligase activity"/>
    <property type="evidence" value="ECO:0007669"/>
    <property type="project" value="TreeGrafter"/>
</dbReference>
<keyword evidence="1" id="KW-0547">Nucleotide-binding</keyword>
<proteinExistence type="predicted"/>
<dbReference type="GO" id="GO:0046872">
    <property type="term" value="F:metal ion binding"/>
    <property type="evidence" value="ECO:0007669"/>
    <property type="project" value="InterPro"/>
</dbReference>
<feature type="domain" description="ATP-grasp" evidence="2">
    <location>
        <begin position="140"/>
        <end position="329"/>
    </location>
</feature>
<gene>
    <name evidence="3" type="ORF">A2928_00645</name>
</gene>
<dbReference type="AlphaFoldDB" id="A0A1G2NCG3"/>
<dbReference type="PANTHER" id="PTHR21621">
    <property type="entry name" value="RIBOSOMAL PROTEIN S6 MODIFICATION PROTEIN"/>
    <property type="match status" value="1"/>
</dbReference>
<evidence type="ECO:0000259" key="2">
    <source>
        <dbReference type="PROSITE" id="PS50975"/>
    </source>
</evidence>
<dbReference type="EMBL" id="MHRX01000036">
    <property type="protein sequence ID" value="OHA33042.1"/>
    <property type="molecule type" value="Genomic_DNA"/>
</dbReference>
<dbReference type="Gene3D" id="3.30.470.20">
    <property type="entry name" value="ATP-grasp fold, B domain"/>
    <property type="match status" value="1"/>
</dbReference>
<dbReference type="STRING" id="1802319.A2928_00645"/>
<dbReference type="GO" id="GO:0005524">
    <property type="term" value="F:ATP binding"/>
    <property type="evidence" value="ECO:0007669"/>
    <property type="project" value="UniProtKB-UniRule"/>
</dbReference>
<sequence length="332" mass="37650">MIRALIISSLSERYYYDAFVKACRETDIKVGILDPEHFIKENHSVDIHLQGGLPEGTIEVVELGNDTNSTTSIDISAIKVAWHLRVNRLLRVSQIRNIEKRFKWSETLLALNSVCNVLPCKWINTIESIERLGGNKLLQQVRAAQVGLNTPDTIISNSPEAVTRFSAKNDGHLLLKSMGNVKLDRDGTMALYSEIFRSDELGESADAIRICPVYAQEYIPKRYEYRVMFIGDEIHACRINSQASKKTIIDWRHYDFDNVEHIEAELPTEVLVRLTAFMRSVDLSYGAIDMIETPSGEFVFLEVNPSGQWEWIAELGKLPIADSVARMIKSYA</sequence>
<dbReference type="PANTHER" id="PTHR21621:SF0">
    <property type="entry name" value="BETA-CITRYLGLUTAMATE SYNTHASE B-RELATED"/>
    <property type="match status" value="1"/>
</dbReference>
<accession>A0A1G2NCG3</accession>
<dbReference type="PROSITE" id="PS50975">
    <property type="entry name" value="ATP_GRASP"/>
    <property type="match status" value="1"/>
</dbReference>
<evidence type="ECO:0000313" key="3">
    <source>
        <dbReference type="EMBL" id="OHA33042.1"/>
    </source>
</evidence>
<dbReference type="SUPFAM" id="SSF56059">
    <property type="entry name" value="Glutathione synthetase ATP-binding domain-like"/>
    <property type="match status" value="1"/>
</dbReference>
<reference evidence="3 4" key="1">
    <citation type="journal article" date="2016" name="Nat. Commun.">
        <title>Thousands of microbial genomes shed light on interconnected biogeochemical processes in an aquifer system.</title>
        <authorList>
            <person name="Anantharaman K."/>
            <person name="Brown C.T."/>
            <person name="Hug L.A."/>
            <person name="Sharon I."/>
            <person name="Castelle C.J."/>
            <person name="Probst A.J."/>
            <person name="Thomas B.C."/>
            <person name="Singh A."/>
            <person name="Wilkins M.J."/>
            <person name="Karaoz U."/>
            <person name="Brodie E.L."/>
            <person name="Williams K.H."/>
            <person name="Hubbard S.S."/>
            <person name="Banfield J.F."/>
        </authorList>
    </citation>
    <scope>NUCLEOTIDE SEQUENCE [LARGE SCALE GENOMIC DNA]</scope>
</reference>
<evidence type="ECO:0000256" key="1">
    <source>
        <dbReference type="PROSITE-ProRule" id="PRU00409"/>
    </source>
</evidence>
<dbReference type="Proteomes" id="UP000176221">
    <property type="component" value="Unassembled WGS sequence"/>
</dbReference>
<dbReference type="GO" id="GO:0005737">
    <property type="term" value="C:cytoplasm"/>
    <property type="evidence" value="ECO:0007669"/>
    <property type="project" value="TreeGrafter"/>
</dbReference>
<dbReference type="GO" id="GO:0009432">
    <property type="term" value="P:SOS response"/>
    <property type="evidence" value="ECO:0007669"/>
    <property type="project" value="TreeGrafter"/>
</dbReference>
<evidence type="ECO:0000313" key="4">
    <source>
        <dbReference type="Proteomes" id="UP000176221"/>
    </source>
</evidence>
<keyword evidence="1" id="KW-0067">ATP-binding</keyword>